<dbReference type="InterPro" id="IPR018060">
    <property type="entry name" value="HTH_AraC"/>
</dbReference>
<reference evidence="5" key="1">
    <citation type="submission" date="2020-10" db="EMBL/GenBank/DDBJ databases">
        <authorList>
            <person name="Gilroy R."/>
        </authorList>
    </citation>
    <scope>NUCLEOTIDE SEQUENCE</scope>
    <source>
        <strain evidence="5">G3-8215</strain>
    </source>
</reference>
<comment type="caution">
    <text evidence="5">The sequence shown here is derived from an EMBL/GenBank/DDBJ whole genome shotgun (WGS) entry which is preliminary data.</text>
</comment>
<dbReference type="AlphaFoldDB" id="A0A940DZB9"/>
<dbReference type="PANTHER" id="PTHR43280:SF32">
    <property type="entry name" value="TRANSCRIPTIONAL REGULATORY PROTEIN"/>
    <property type="match status" value="1"/>
</dbReference>
<gene>
    <name evidence="5" type="ORF">IAB75_09310</name>
</gene>
<organism evidence="5 6">
    <name type="scientific">Candidatus Cryptobacteroides avicola</name>
    <dbReference type="NCBI Taxonomy" id="2840757"/>
    <lineage>
        <taxon>Bacteria</taxon>
        <taxon>Pseudomonadati</taxon>
        <taxon>Bacteroidota</taxon>
        <taxon>Bacteroidia</taxon>
        <taxon>Bacteroidales</taxon>
        <taxon>Candidatus Cryptobacteroides</taxon>
    </lineage>
</organism>
<sequence>MTKSTTHTISMTQFRQLFPVSDCINVGDDVCVIDMKYDRNLDILKHPCRFDGYLVFFCISGQVRITINLTDFDVVEDSLFINFPGDIITVPELDESQKSSLHFIVMAMTKDYMSGLKVNMPQLMARGVALLNNPCIILTGEERAIAKKYLDLASDILKSNLMYKRECISSLLSSLFYLDGGVIEKRMKDAQARKDVSKLDRSKVIFDRFISVVSEYHTQERGVAFYADKLCLTPKYLSKLVKSASGRSAPDWIDAYVMLEAKNMLKYSDIPIKEIVSRLNFPNPSTFHKFFKAKTGITPLQYRKM</sequence>
<dbReference type="Pfam" id="PF12833">
    <property type="entry name" value="HTH_18"/>
    <property type="match status" value="1"/>
</dbReference>
<keyword evidence="1" id="KW-0805">Transcription regulation</keyword>
<evidence type="ECO:0000313" key="5">
    <source>
        <dbReference type="EMBL" id="MBO8484293.1"/>
    </source>
</evidence>
<protein>
    <submittedName>
        <fullName evidence="5">AraC family transcriptional regulator</fullName>
    </submittedName>
</protein>
<dbReference type="Gene3D" id="1.10.10.60">
    <property type="entry name" value="Homeodomain-like"/>
    <property type="match status" value="1"/>
</dbReference>
<evidence type="ECO:0000259" key="4">
    <source>
        <dbReference type="PROSITE" id="PS01124"/>
    </source>
</evidence>
<dbReference type="PROSITE" id="PS01124">
    <property type="entry name" value="HTH_ARAC_FAMILY_2"/>
    <property type="match status" value="1"/>
</dbReference>
<evidence type="ECO:0000256" key="3">
    <source>
        <dbReference type="ARBA" id="ARBA00023163"/>
    </source>
</evidence>
<name>A0A940DZB9_9BACT</name>
<evidence type="ECO:0000256" key="1">
    <source>
        <dbReference type="ARBA" id="ARBA00023015"/>
    </source>
</evidence>
<keyword evidence="3" id="KW-0804">Transcription</keyword>
<proteinExistence type="predicted"/>
<dbReference type="InterPro" id="IPR009057">
    <property type="entry name" value="Homeodomain-like_sf"/>
</dbReference>
<dbReference type="SMART" id="SM00342">
    <property type="entry name" value="HTH_ARAC"/>
    <property type="match status" value="1"/>
</dbReference>
<dbReference type="GO" id="GO:0043565">
    <property type="term" value="F:sequence-specific DNA binding"/>
    <property type="evidence" value="ECO:0007669"/>
    <property type="project" value="InterPro"/>
</dbReference>
<dbReference type="GO" id="GO:0003700">
    <property type="term" value="F:DNA-binding transcription factor activity"/>
    <property type="evidence" value="ECO:0007669"/>
    <property type="project" value="InterPro"/>
</dbReference>
<dbReference type="Proteomes" id="UP000725002">
    <property type="component" value="Unassembled WGS sequence"/>
</dbReference>
<dbReference type="PANTHER" id="PTHR43280">
    <property type="entry name" value="ARAC-FAMILY TRANSCRIPTIONAL REGULATOR"/>
    <property type="match status" value="1"/>
</dbReference>
<dbReference type="EMBL" id="JADILV010000066">
    <property type="protein sequence ID" value="MBO8484293.1"/>
    <property type="molecule type" value="Genomic_DNA"/>
</dbReference>
<dbReference type="SUPFAM" id="SSF46689">
    <property type="entry name" value="Homeodomain-like"/>
    <property type="match status" value="1"/>
</dbReference>
<evidence type="ECO:0000256" key="2">
    <source>
        <dbReference type="ARBA" id="ARBA00023125"/>
    </source>
</evidence>
<reference evidence="5" key="2">
    <citation type="journal article" date="2021" name="PeerJ">
        <title>Extensive microbial diversity within the chicken gut microbiome revealed by metagenomics and culture.</title>
        <authorList>
            <person name="Gilroy R."/>
            <person name="Ravi A."/>
            <person name="Getino M."/>
            <person name="Pursley I."/>
            <person name="Horton D.L."/>
            <person name="Alikhan N.F."/>
            <person name="Baker D."/>
            <person name="Gharbi K."/>
            <person name="Hall N."/>
            <person name="Watson M."/>
            <person name="Adriaenssens E.M."/>
            <person name="Foster-Nyarko E."/>
            <person name="Jarju S."/>
            <person name="Secka A."/>
            <person name="Antonio M."/>
            <person name="Oren A."/>
            <person name="Chaudhuri R.R."/>
            <person name="La Ragione R."/>
            <person name="Hildebrand F."/>
            <person name="Pallen M.J."/>
        </authorList>
    </citation>
    <scope>NUCLEOTIDE SEQUENCE</scope>
    <source>
        <strain evidence="5">G3-8215</strain>
    </source>
</reference>
<accession>A0A940DZB9</accession>
<evidence type="ECO:0000313" key="6">
    <source>
        <dbReference type="Proteomes" id="UP000725002"/>
    </source>
</evidence>
<feature type="domain" description="HTH araC/xylS-type" evidence="4">
    <location>
        <begin position="207"/>
        <end position="305"/>
    </location>
</feature>
<keyword evidence="2" id="KW-0238">DNA-binding</keyword>